<reference evidence="2 3" key="1">
    <citation type="journal article" date="2016" name="Front. Microbiol.">
        <title>Single-Cell (Meta-)Genomics of a Dimorphic Candidatus Thiomargarita nelsonii Reveals Genomic Plasticity.</title>
        <authorList>
            <person name="Flood B.E."/>
            <person name="Fliss P."/>
            <person name="Jones D.S."/>
            <person name="Dick G.J."/>
            <person name="Jain S."/>
            <person name="Kaster A.K."/>
            <person name="Winkel M."/>
            <person name="Mussmann M."/>
            <person name="Bailey J."/>
        </authorList>
    </citation>
    <scope>NUCLEOTIDE SEQUENCE [LARGE SCALE GENOMIC DNA]</scope>
    <source>
        <strain evidence="2">Hydrate Ridge</strain>
    </source>
</reference>
<protein>
    <submittedName>
        <fullName evidence="2">Uncharacterized protein</fullName>
    </submittedName>
</protein>
<comment type="caution">
    <text evidence="2">The sequence shown here is derived from an EMBL/GenBank/DDBJ whole genome shotgun (WGS) entry which is preliminary data.</text>
</comment>
<proteinExistence type="predicted"/>
<feature type="compositionally biased region" description="Basic and acidic residues" evidence="1">
    <location>
        <begin position="71"/>
        <end position="83"/>
    </location>
</feature>
<feature type="compositionally biased region" description="Acidic residues" evidence="1">
    <location>
        <begin position="49"/>
        <end position="66"/>
    </location>
</feature>
<name>A0A4E0QIP9_9GAMM</name>
<evidence type="ECO:0000256" key="1">
    <source>
        <dbReference type="SAM" id="MobiDB-lite"/>
    </source>
</evidence>
<dbReference type="Proteomes" id="UP000030428">
    <property type="component" value="Unassembled WGS sequence"/>
</dbReference>
<dbReference type="EMBL" id="JSZA02000407">
    <property type="protein sequence ID" value="TGN99703.1"/>
    <property type="molecule type" value="Genomic_DNA"/>
</dbReference>
<evidence type="ECO:0000313" key="2">
    <source>
        <dbReference type="EMBL" id="TGN99703.1"/>
    </source>
</evidence>
<gene>
    <name evidence="2" type="ORF">PN36_34950</name>
</gene>
<sequence length="116" mass="12947">MSHLSSISQQALEAFVGNQEQEASPEEKPSEKEILPTEEEASALPSKEEETEEVSSEEAPTEDMDSSEVVSIRDSEGHLKPFKVDFNNRDQIKKYVRLAAGAKRAKAEKQQLSKEL</sequence>
<feature type="non-terminal residue" evidence="2">
    <location>
        <position position="116"/>
    </location>
</feature>
<accession>A0A4E0QIP9</accession>
<feature type="compositionally biased region" description="Basic and acidic residues" evidence="1">
    <location>
        <begin position="25"/>
        <end position="35"/>
    </location>
</feature>
<keyword evidence="3" id="KW-1185">Reference proteome</keyword>
<feature type="compositionally biased region" description="Polar residues" evidence="1">
    <location>
        <begin position="1"/>
        <end position="11"/>
    </location>
</feature>
<evidence type="ECO:0000313" key="3">
    <source>
        <dbReference type="Proteomes" id="UP000030428"/>
    </source>
</evidence>
<organism evidence="2 3">
    <name type="scientific">Candidatus Thiomargarita nelsonii</name>
    <dbReference type="NCBI Taxonomy" id="1003181"/>
    <lineage>
        <taxon>Bacteria</taxon>
        <taxon>Pseudomonadati</taxon>
        <taxon>Pseudomonadota</taxon>
        <taxon>Gammaproteobacteria</taxon>
        <taxon>Thiotrichales</taxon>
        <taxon>Thiotrichaceae</taxon>
        <taxon>Thiomargarita</taxon>
    </lineage>
</organism>
<dbReference type="AlphaFoldDB" id="A0A4E0QIP9"/>
<feature type="region of interest" description="Disordered" evidence="1">
    <location>
        <begin position="1"/>
        <end position="83"/>
    </location>
</feature>